<keyword evidence="3" id="KW-1185">Reference proteome</keyword>
<dbReference type="AlphaFoldDB" id="A0A8H4AC55"/>
<evidence type="ECO:0000313" key="2">
    <source>
        <dbReference type="EMBL" id="KAF0477764.1"/>
    </source>
</evidence>
<name>A0A8H4AC55_GIGMA</name>
<comment type="caution">
    <text evidence="2">The sequence shown here is derived from an EMBL/GenBank/DDBJ whole genome shotgun (WGS) entry which is preliminary data.</text>
</comment>
<proteinExistence type="predicted"/>
<dbReference type="Proteomes" id="UP000439903">
    <property type="component" value="Unassembled WGS sequence"/>
</dbReference>
<dbReference type="EMBL" id="WTPW01000814">
    <property type="protein sequence ID" value="KAF0477764.1"/>
    <property type="molecule type" value="Genomic_DNA"/>
</dbReference>
<reference evidence="2 3" key="1">
    <citation type="journal article" date="2019" name="Environ. Microbiol.">
        <title>At the nexus of three kingdoms: the genome of the mycorrhizal fungus Gigaspora margarita provides insights into plant, endobacterial and fungal interactions.</title>
        <authorList>
            <person name="Venice F."/>
            <person name="Ghignone S."/>
            <person name="Salvioli di Fossalunga A."/>
            <person name="Amselem J."/>
            <person name="Novero M."/>
            <person name="Xianan X."/>
            <person name="Sedzielewska Toro K."/>
            <person name="Morin E."/>
            <person name="Lipzen A."/>
            <person name="Grigoriev I.V."/>
            <person name="Henrissat B."/>
            <person name="Martin F.M."/>
            <person name="Bonfante P."/>
        </authorList>
    </citation>
    <scope>NUCLEOTIDE SEQUENCE [LARGE SCALE GENOMIC DNA]</scope>
    <source>
        <strain evidence="2 3">BEG34</strain>
    </source>
</reference>
<organism evidence="2 3">
    <name type="scientific">Gigaspora margarita</name>
    <dbReference type="NCBI Taxonomy" id="4874"/>
    <lineage>
        <taxon>Eukaryota</taxon>
        <taxon>Fungi</taxon>
        <taxon>Fungi incertae sedis</taxon>
        <taxon>Mucoromycota</taxon>
        <taxon>Glomeromycotina</taxon>
        <taxon>Glomeromycetes</taxon>
        <taxon>Diversisporales</taxon>
        <taxon>Gigasporaceae</taxon>
        <taxon>Gigaspora</taxon>
    </lineage>
</organism>
<gene>
    <name evidence="2" type="ORF">F8M41_024211</name>
</gene>
<evidence type="ECO:0000313" key="3">
    <source>
        <dbReference type="Proteomes" id="UP000439903"/>
    </source>
</evidence>
<dbReference type="OrthoDB" id="2485317at2759"/>
<sequence length="114" mass="13127">MANNTSGLFYNESANIQKCNEKKDKRKVLHTNEPLDASNKSEPDVFEPNNLNCQDKDKLIDKLDVNLKESNNEVLNSASNIETVSEDISIDIVFDTWVNVENFFEKYRDKIDLL</sequence>
<evidence type="ECO:0000256" key="1">
    <source>
        <dbReference type="SAM" id="MobiDB-lite"/>
    </source>
</evidence>
<protein>
    <submittedName>
        <fullName evidence="2">Uncharacterized protein</fullName>
    </submittedName>
</protein>
<accession>A0A8H4AC55</accession>
<feature type="region of interest" description="Disordered" evidence="1">
    <location>
        <begin position="21"/>
        <end position="48"/>
    </location>
</feature>